<evidence type="ECO:0000256" key="8">
    <source>
        <dbReference type="ARBA" id="ARBA00022777"/>
    </source>
</evidence>
<dbReference type="InterPro" id="IPR001564">
    <property type="entry name" value="Nucleoside_diP_kinase"/>
</dbReference>
<feature type="binding site" evidence="13">
    <location>
        <position position="161"/>
    </location>
    <ligand>
        <name>ATP</name>
        <dbReference type="ChEBI" id="CHEBI:30616"/>
    </ligand>
</feature>
<dbReference type="SMART" id="SM00562">
    <property type="entry name" value="NDK"/>
    <property type="match status" value="1"/>
</dbReference>
<sequence length="218" mass="24338">MNIFSPKNQIPLIASESIFNCTNLVKFLHKVYMFSNLFQFPQFFTKMLLPFLLLSILSFPNRCSADSSTETERTLAIIKPDGVSGNHTNSVKETILNHGFKITGESFIQFDEDRVKSFYAEHSSRSFFPSLVEYMTSGPVLIMVLEKGNAVADWRALIGPTDPLKAKVTHPHSVRAICGLNLQNNCVHGSDSPQSASQEISFFFKTTSSGHASQHDEL</sequence>
<evidence type="ECO:0000256" key="1">
    <source>
        <dbReference type="ARBA" id="ARBA00000082"/>
    </source>
</evidence>
<dbReference type="PANTHER" id="PTHR46161:SF3">
    <property type="entry name" value="NUCLEOSIDE DIPHOSPHATE KINASE DDB_G0292928-RELATED"/>
    <property type="match status" value="1"/>
</dbReference>
<dbReference type="EMBL" id="JBJKTR010000012">
    <property type="protein sequence ID" value="KAL3351877.1"/>
    <property type="molecule type" value="Genomic_DNA"/>
</dbReference>
<feature type="binding site" evidence="13">
    <location>
        <position position="175"/>
    </location>
    <ligand>
        <name>ATP</name>
        <dbReference type="ChEBI" id="CHEBI:30616"/>
    </ligand>
</feature>
<dbReference type="EC" id="2.7.4.6" evidence="15"/>
<evidence type="ECO:0000256" key="3">
    <source>
        <dbReference type="ARBA" id="ARBA00008142"/>
    </source>
</evidence>
<dbReference type="GO" id="GO:0009117">
    <property type="term" value="P:nucleotide metabolic process"/>
    <property type="evidence" value="ECO:0007669"/>
    <property type="project" value="UniProtKB-KW"/>
</dbReference>
<evidence type="ECO:0000313" key="18">
    <source>
        <dbReference type="Proteomes" id="UP001627284"/>
    </source>
</evidence>
<comment type="caution">
    <text evidence="17">The sequence shown here is derived from an EMBL/GenBank/DDBJ whole genome shotgun (WGS) entry which is preliminary data.</text>
</comment>
<evidence type="ECO:0000256" key="9">
    <source>
        <dbReference type="ARBA" id="ARBA00022840"/>
    </source>
</evidence>
<proteinExistence type="inferred from homology"/>
<feature type="binding site" evidence="13">
    <location>
        <position position="127"/>
    </location>
    <ligand>
        <name>ATP</name>
        <dbReference type="ChEBI" id="CHEBI:30616"/>
    </ligand>
</feature>
<dbReference type="PRINTS" id="PR01243">
    <property type="entry name" value="NUCDPKINASE"/>
</dbReference>
<feature type="active site" description="Pros-phosphohistidine intermediate" evidence="13">
    <location>
        <position position="188"/>
    </location>
</feature>
<comment type="function">
    <text evidence="12">Major role in the synthesis of nucleoside triphosphates other than ATP. The ATP gamma phosphate is transferred to the NDP beta phosphate via a ping-pong mechanism, using a phosphorylated active-site intermediate.</text>
</comment>
<evidence type="ECO:0000256" key="4">
    <source>
        <dbReference type="ARBA" id="ARBA00022490"/>
    </source>
</evidence>
<dbReference type="SUPFAM" id="SSF54919">
    <property type="entry name" value="Nucleoside diphosphate kinase, NDK"/>
    <property type="match status" value="1"/>
</dbReference>
<feature type="binding site" evidence="13">
    <location>
        <position position="185"/>
    </location>
    <ligand>
        <name>ATP</name>
        <dbReference type="ChEBI" id="CHEBI:30616"/>
    </ligand>
</feature>
<dbReference type="PROSITE" id="PS00469">
    <property type="entry name" value="NDPK"/>
    <property type="match status" value="1"/>
</dbReference>
<dbReference type="GO" id="GO:0004550">
    <property type="term" value="F:nucleoside diphosphate kinase activity"/>
    <property type="evidence" value="ECO:0007669"/>
    <property type="project" value="UniProtKB-EC"/>
</dbReference>
<evidence type="ECO:0000256" key="5">
    <source>
        <dbReference type="ARBA" id="ARBA00022679"/>
    </source>
</evidence>
<feature type="binding site" evidence="13">
    <location>
        <position position="79"/>
    </location>
    <ligand>
        <name>ATP</name>
        <dbReference type="ChEBI" id="CHEBI:30616"/>
    </ligand>
</feature>
<organism evidence="17 18">
    <name type="scientific">Solanum stoloniferum</name>
    <dbReference type="NCBI Taxonomy" id="62892"/>
    <lineage>
        <taxon>Eukaryota</taxon>
        <taxon>Viridiplantae</taxon>
        <taxon>Streptophyta</taxon>
        <taxon>Embryophyta</taxon>
        <taxon>Tracheophyta</taxon>
        <taxon>Spermatophyta</taxon>
        <taxon>Magnoliopsida</taxon>
        <taxon>eudicotyledons</taxon>
        <taxon>Gunneridae</taxon>
        <taxon>Pentapetalae</taxon>
        <taxon>asterids</taxon>
        <taxon>lamiids</taxon>
        <taxon>Solanales</taxon>
        <taxon>Solanaceae</taxon>
        <taxon>Solanoideae</taxon>
        <taxon>Solaneae</taxon>
        <taxon>Solanum</taxon>
    </lineage>
</organism>
<keyword evidence="4" id="KW-0963">Cytoplasm</keyword>
<comment type="catalytic activity">
    <reaction evidence="2">
        <text>a ribonucleoside 5'-diphosphate + ATP = a ribonucleoside 5'-triphosphate + ADP</text>
        <dbReference type="Rhea" id="RHEA:18113"/>
        <dbReference type="ChEBI" id="CHEBI:30616"/>
        <dbReference type="ChEBI" id="CHEBI:57930"/>
        <dbReference type="ChEBI" id="CHEBI:61557"/>
        <dbReference type="ChEBI" id="CHEBI:456216"/>
        <dbReference type="EC" id="2.7.4.6"/>
    </reaction>
</comment>
<dbReference type="Proteomes" id="UP001627284">
    <property type="component" value="Unassembled WGS sequence"/>
</dbReference>
<dbReference type="GO" id="GO:0046872">
    <property type="term" value="F:metal ion binding"/>
    <property type="evidence" value="ECO:0007669"/>
    <property type="project" value="UniProtKB-KW"/>
</dbReference>
<dbReference type="InterPro" id="IPR034907">
    <property type="entry name" value="NDK-like_dom"/>
</dbReference>
<dbReference type="GO" id="GO:0005524">
    <property type="term" value="F:ATP binding"/>
    <property type="evidence" value="ECO:0007669"/>
    <property type="project" value="UniProtKB-KW"/>
</dbReference>
<dbReference type="InterPro" id="IPR036850">
    <property type="entry name" value="NDK-like_dom_sf"/>
</dbReference>
<dbReference type="Gene3D" id="3.30.70.141">
    <property type="entry name" value="Nucleoside diphosphate kinase-like domain"/>
    <property type="match status" value="1"/>
</dbReference>
<protein>
    <recommendedName>
        <fullName evidence="15">Nucleoside diphosphate kinase</fullName>
        <ecNumber evidence="15">2.7.4.6</ecNumber>
    </recommendedName>
</protein>
<accession>A0ABD2T6J4</accession>
<keyword evidence="18" id="KW-1185">Reference proteome</keyword>
<dbReference type="AlphaFoldDB" id="A0ABD2T6J4"/>
<evidence type="ECO:0000256" key="15">
    <source>
        <dbReference type="RuleBase" id="RU004013"/>
    </source>
</evidence>
<dbReference type="PANTHER" id="PTHR46161">
    <property type="entry name" value="NUCLEOSIDE DIPHOSPHATE KINASE"/>
    <property type="match status" value="1"/>
</dbReference>
<evidence type="ECO:0000256" key="6">
    <source>
        <dbReference type="ARBA" id="ARBA00022723"/>
    </source>
</evidence>
<keyword evidence="10" id="KW-0460">Magnesium</keyword>
<dbReference type="InterPro" id="IPR023005">
    <property type="entry name" value="Nucleoside_diP_kinase_AS"/>
</dbReference>
<evidence type="ECO:0000256" key="11">
    <source>
        <dbReference type="ARBA" id="ARBA00023080"/>
    </source>
</evidence>
<evidence type="ECO:0000256" key="7">
    <source>
        <dbReference type="ARBA" id="ARBA00022741"/>
    </source>
</evidence>
<dbReference type="Pfam" id="PF00334">
    <property type="entry name" value="NDK"/>
    <property type="match status" value="1"/>
</dbReference>
<keyword evidence="8 15" id="KW-0418">Kinase</keyword>
<keyword evidence="9 15" id="KW-0067">ATP-binding</keyword>
<evidence type="ECO:0000259" key="16">
    <source>
        <dbReference type="SMART" id="SM00562"/>
    </source>
</evidence>
<keyword evidence="7 15" id="KW-0547">Nucleotide-binding</keyword>
<evidence type="ECO:0000256" key="14">
    <source>
        <dbReference type="RuleBase" id="RU004011"/>
    </source>
</evidence>
<gene>
    <name evidence="17" type="ORF">AABB24_020120</name>
</gene>
<feature type="domain" description="Nucleoside diphosphate kinase-like" evidence="16">
    <location>
        <begin position="71"/>
        <end position="211"/>
    </location>
</feature>
<name>A0ABD2T6J4_9SOLN</name>
<evidence type="ECO:0000256" key="2">
    <source>
        <dbReference type="ARBA" id="ARBA00000937"/>
    </source>
</evidence>
<comment type="similarity">
    <text evidence="3 13 14">Belongs to the NDK family.</text>
</comment>
<keyword evidence="11" id="KW-0546">Nucleotide metabolism</keyword>
<reference evidence="17 18" key="1">
    <citation type="submission" date="2024-05" db="EMBL/GenBank/DDBJ databases">
        <title>De novo assembly of an allotetraploid wild potato.</title>
        <authorList>
            <person name="Hosaka A.J."/>
        </authorList>
    </citation>
    <scope>NUCLEOTIDE SEQUENCE [LARGE SCALE GENOMIC DNA]</scope>
    <source>
        <tissue evidence="17">Young leaves</tissue>
    </source>
</reference>
<feature type="binding site" evidence="13">
    <location>
        <position position="155"/>
    </location>
    <ligand>
        <name>ATP</name>
        <dbReference type="ChEBI" id="CHEBI:30616"/>
    </ligand>
</feature>
<evidence type="ECO:0000256" key="13">
    <source>
        <dbReference type="PROSITE-ProRule" id="PRU00706"/>
    </source>
</evidence>
<evidence type="ECO:0000313" key="17">
    <source>
        <dbReference type="EMBL" id="KAL3351877.1"/>
    </source>
</evidence>
<keyword evidence="5 15" id="KW-0808">Transferase</keyword>
<keyword evidence="6" id="KW-0479">Metal-binding</keyword>
<evidence type="ECO:0000256" key="12">
    <source>
        <dbReference type="ARBA" id="ARBA00025669"/>
    </source>
</evidence>
<evidence type="ECO:0000256" key="10">
    <source>
        <dbReference type="ARBA" id="ARBA00022842"/>
    </source>
</evidence>
<dbReference type="PROSITE" id="PS51374">
    <property type="entry name" value="NDPK_LIKE"/>
    <property type="match status" value="1"/>
</dbReference>
<comment type="catalytic activity">
    <reaction evidence="1 15">
        <text>a 2'-deoxyribonucleoside 5'-diphosphate + ATP = a 2'-deoxyribonucleoside 5'-triphosphate + ADP</text>
        <dbReference type="Rhea" id="RHEA:44640"/>
        <dbReference type="ChEBI" id="CHEBI:30616"/>
        <dbReference type="ChEBI" id="CHEBI:61560"/>
        <dbReference type="ChEBI" id="CHEBI:73316"/>
        <dbReference type="ChEBI" id="CHEBI:456216"/>
        <dbReference type="EC" id="2.7.4.6"/>
    </reaction>
</comment>